<proteinExistence type="predicted"/>
<evidence type="ECO:0000256" key="1">
    <source>
        <dbReference type="SAM" id="Coils"/>
    </source>
</evidence>
<dbReference type="GO" id="GO:0005509">
    <property type="term" value="F:calcium ion binding"/>
    <property type="evidence" value="ECO:0007669"/>
    <property type="project" value="TreeGrafter"/>
</dbReference>
<evidence type="ECO:0000313" key="5">
    <source>
        <dbReference type="EMBL" id="CAD7449716.1"/>
    </source>
</evidence>
<dbReference type="PANTHER" id="PTHR15136:SF5">
    <property type="entry name" value="STROMAL INTERACTION MOLECULE HOMOLOG"/>
    <property type="match status" value="1"/>
</dbReference>
<dbReference type="PANTHER" id="PTHR15136">
    <property type="entry name" value="STROMAL INTERACTION MOLECULE HOMOLOG"/>
    <property type="match status" value="1"/>
</dbReference>
<dbReference type="Gene3D" id="1.10.150.50">
    <property type="entry name" value="Transcription Factor, Ets-1"/>
    <property type="match status" value="1"/>
</dbReference>
<feature type="domain" description="STIM1/2 Orai1-activating region" evidence="4">
    <location>
        <begin position="251"/>
        <end position="341"/>
    </location>
</feature>
<dbReference type="InterPro" id="IPR032393">
    <property type="entry name" value="SOAR_STIM1/2"/>
</dbReference>
<evidence type="ECO:0000256" key="3">
    <source>
        <dbReference type="SAM" id="Phobius"/>
    </source>
</evidence>
<dbReference type="AlphaFoldDB" id="A0A7R9FA28"/>
<feature type="region of interest" description="Disordered" evidence="2">
    <location>
        <begin position="358"/>
        <end position="395"/>
    </location>
</feature>
<organism evidence="5">
    <name type="scientific">Timema bartmani</name>
    <dbReference type="NCBI Taxonomy" id="61472"/>
    <lineage>
        <taxon>Eukaryota</taxon>
        <taxon>Metazoa</taxon>
        <taxon>Ecdysozoa</taxon>
        <taxon>Arthropoda</taxon>
        <taxon>Hexapoda</taxon>
        <taxon>Insecta</taxon>
        <taxon>Pterygota</taxon>
        <taxon>Neoptera</taxon>
        <taxon>Polyneoptera</taxon>
        <taxon>Phasmatodea</taxon>
        <taxon>Timematodea</taxon>
        <taxon>Timematoidea</taxon>
        <taxon>Timematidae</taxon>
        <taxon>Timema</taxon>
    </lineage>
</organism>
<dbReference type="GO" id="GO:0005886">
    <property type="term" value="C:plasma membrane"/>
    <property type="evidence" value="ECO:0007669"/>
    <property type="project" value="TreeGrafter"/>
</dbReference>
<accession>A0A7R9FA28</accession>
<keyword evidence="3" id="KW-0472">Membrane</keyword>
<sequence length="430" mass="48532">MHYLHNVLGIKDPIHKQKIALKAMDVVLFGPPKDYNNHIKDLVLVTLLLGALIGCWYAYRQNKNSRKHLRRMMKDMESLQKAELALDHLQVTQHRDSTSLCTPAGDRNCTSLFTPAGDTLHRNCTILYTPAGDITPAHTILFGKGGGGKFRLRSDALLQKELERARLEQENVATEKENLQRQLLEQGSDQNLEMRTSYSDLEVSQLKAEIESLSLEIAGSSPSCQVIFPRLFQMLRGELQKAEGELEDRCWSPPHGLQHWLQITHELENKGYIKKKIAAEKQLQQAREAVIDQQMREAVSNTALSDTNNPIDRTLLNEVTQELQERVVRWKQLELLCGFNIINNNGLQYLENMLNRGGSNPRKGRMSSSQDDLDDDSSSIYTSAGKTSLDDDSQDSHMAVIKAGSNVKHIFYQCPSVEGNRSPGLRDLFG</sequence>
<feature type="transmembrane region" description="Helical" evidence="3">
    <location>
        <begin position="42"/>
        <end position="59"/>
    </location>
</feature>
<evidence type="ECO:0000259" key="4">
    <source>
        <dbReference type="Pfam" id="PF16533"/>
    </source>
</evidence>
<dbReference type="GO" id="GO:0002115">
    <property type="term" value="P:store-operated calcium entry"/>
    <property type="evidence" value="ECO:0007669"/>
    <property type="project" value="TreeGrafter"/>
</dbReference>
<keyword evidence="1" id="KW-0175">Coiled coil</keyword>
<reference evidence="5" key="1">
    <citation type="submission" date="2020-11" db="EMBL/GenBank/DDBJ databases">
        <authorList>
            <person name="Tran Van P."/>
        </authorList>
    </citation>
    <scope>NUCLEOTIDE SEQUENCE</scope>
</reference>
<evidence type="ECO:0000256" key="2">
    <source>
        <dbReference type="SAM" id="MobiDB-lite"/>
    </source>
</evidence>
<feature type="coiled-coil region" evidence="1">
    <location>
        <begin position="269"/>
        <end position="296"/>
    </location>
</feature>
<dbReference type="GO" id="GO:0006874">
    <property type="term" value="P:intracellular calcium ion homeostasis"/>
    <property type="evidence" value="ECO:0007669"/>
    <property type="project" value="TreeGrafter"/>
</dbReference>
<dbReference type="InterPro" id="IPR013761">
    <property type="entry name" value="SAM/pointed_sf"/>
</dbReference>
<protein>
    <recommendedName>
        <fullName evidence="4">STIM1/2 Orai1-activating region domain-containing protein</fullName>
    </recommendedName>
</protein>
<keyword evidence="3" id="KW-0812">Transmembrane</keyword>
<gene>
    <name evidence="5" type="ORF">TBIB3V08_LOCUS11989</name>
</gene>
<keyword evidence="3" id="KW-1133">Transmembrane helix</keyword>
<dbReference type="Pfam" id="PF16533">
    <property type="entry name" value="SOAR"/>
    <property type="match status" value="1"/>
</dbReference>
<dbReference type="GO" id="GO:0005783">
    <property type="term" value="C:endoplasmic reticulum"/>
    <property type="evidence" value="ECO:0007669"/>
    <property type="project" value="TreeGrafter"/>
</dbReference>
<dbReference type="EMBL" id="OD572322">
    <property type="protein sequence ID" value="CAD7449716.1"/>
    <property type="molecule type" value="Genomic_DNA"/>
</dbReference>
<dbReference type="GO" id="GO:0005246">
    <property type="term" value="F:calcium channel regulator activity"/>
    <property type="evidence" value="ECO:0007669"/>
    <property type="project" value="InterPro"/>
</dbReference>
<dbReference type="Gene3D" id="1.20.5.340">
    <property type="match status" value="1"/>
</dbReference>
<dbReference type="Gene3D" id="1.10.287.3550">
    <property type="match status" value="1"/>
</dbReference>
<dbReference type="InterPro" id="IPR037608">
    <property type="entry name" value="STIM1/2"/>
</dbReference>
<name>A0A7R9FA28_9NEOP</name>